<evidence type="ECO:0000313" key="1">
    <source>
        <dbReference type="EMBL" id="GET04429.1"/>
    </source>
</evidence>
<evidence type="ECO:0000313" key="2">
    <source>
        <dbReference type="Proteomes" id="UP000615446"/>
    </source>
</evidence>
<proteinExistence type="predicted"/>
<reference evidence="1" key="1">
    <citation type="submission" date="2019-10" db="EMBL/GenBank/DDBJ databases">
        <title>Conservation and host-specific expression of non-tandemly repeated heterogenous ribosome RNA gene in arbuscular mycorrhizal fungi.</title>
        <authorList>
            <person name="Maeda T."/>
            <person name="Kobayashi Y."/>
            <person name="Nakagawa T."/>
            <person name="Ezawa T."/>
            <person name="Yamaguchi K."/>
            <person name="Bino T."/>
            <person name="Nishimoto Y."/>
            <person name="Shigenobu S."/>
            <person name="Kawaguchi M."/>
        </authorList>
    </citation>
    <scope>NUCLEOTIDE SEQUENCE</scope>
    <source>
        <strain evidence="1">HR1</strain>
    </source>
</reference>
<organism evidence="1 2">
    <name type="scientific">Rhizophagus clarus</name>
    <dbReference type="NCBI Taxonomy" id="94130"/>
    <lineage>
        <taxon>Eukaryota</taxon>
        <taxon>Fungi</taxon>
        <taxon>Fungi incertae sedis</taxon>
        <taxon>Mucoromycota</taxon>
        <taxon>Glomeromycotina</taxon>
        <taxon>Glomeromycetes</taxon>
        <taxon>Glomerales</taxon>
        <taxon>Glomeraceae</taxon>
        <taxon>Rhizophagus</taxon>
    </lineage>
</organism>
<evidence type="ECO:0008006" key="3">
    <source>
        <dbReference type="Google" id="ProtNLM"/>
    </source>
</evidence>
<protein>
    <recommendedName>
        <fullName evidence="3">Integrase catalytic domain-containing protein</fullName>
    </recommendedName>
</protein>
<sequence>MWENGKTYKAVLNIVDCTFRYKASVLLISKNSLEVAKAFRKVYGTQNNPLTWPKLLQCDNRREWIGETSCLILAPSVVILLEKVKSRSFIKSKHPVGKNEKILKKRDTVRYLLANAEWEGVVKNEPVLYYINEEYALSRRFMREELILITNPEKVGYPPQSILSVHITYITNKEIDQVEGYDKKRGDQCLGKTGQINGHNIYL</sequence>
<gene>
    <name evidence="1" type="ORF">RCL2_003073200</name>
</gene>
<comment type="caution">
    <text evidence="1">The sequence shown here is derived from an EMBL/GenBank/DDBJ whole genome shotgun (WGS) entry which is preliminary data.</text>
</comment>
<name>A0A8H3MKL4_9GLOM</name>
<accession>A0A8H3MKL4</accession>
<dbReference type="EMBL" id="BLAL01000356">
    <property type="protein sequence ID" value="GET04429.1"/>
    <property type="molecule type" value="Genomic_DNA"/>
</dbReference>
<dbReference type="Proteomes" id="UP000615446">
    <property type="component" value="Unassembled WGS sequence"/>
</dbReference>
<dbReference type="AlphaFoldDB" id="A0A8H3MKL4"/>